<dbReference type="Gene3D" id="3.30.1390.20">
    <property type="entry name" value="Ribosomal protein L30, ferredoxin-like fold domain"/>
    <property type="match status" value="1"/>
</dbReference>
<accession>A0ABR7GGU5</accession>
<comment type="subunit">
    <text evidence="2 5">Part of the 50S ribosomal subunit.</text>
</comment>
<dbReference type="EMBL" id="JACOPG010000002">
    <property type="protein sequence ID" value="MBC5686016.1"/>
    <property type="molecule type" value="Genomic_DNA"/>
</dbReference>
<dbReference type="PANTHER" id="PTHR15892:SF2">
    <property type="entry name" value="LARGE RIBOSOMAL SUBUNIT PROTEIN UL30M"/>
    <property type="match status" value="1"/>
</dbReference>
<keyword evidence="4 5" id="KW-0687">Ribonucleoprotein</keyword>
<sequence>MAEKKLKITLVKSPIGAVPKNKKTVEALGLRKLNKTVEMPDNEAVRGMIRQVRHLVKVEEI</sequence>
<dbReference type="InterPro" id="IPR005996">
    <property type="entry name" value="Ribosomal_uL30_bac-type"/>
</dbReference>
<comment type="similarity">
    <text evidence="1 5">Belongs to the universal ribosomal protein uL30 family.</text>
</comment>
<reference evidence="7 8" key="1">
    <citation type="submission" date="2020-08" db="EMBL/GenBank/DDBJ databases">
        <title>Genome public.</title>
        <authorList>
            <person name="Liu C."/>
            <person name="Sun Q."/>
        </authorList>
    </citation>
    <scope>NUCLEOTIDE SEQUENCE [LARGE SCALE GENOMIC DNA]</scope>
    <source>
        <strain evidence="7 8">NSJ-9</strain>
    </source>
</reference>
<protein>
    <recommendedName>
        <fullName evidence="5">Large ribosomal subunit protein uL30</fullName>
    </recommendedName>
</protein>
<evidence type="ECO:0000256" key="4">
    <source>
        <dbReference type="ARBA" id="ARBA00023274"/>
    </source>
</evidence>
<dbReference type="GO" id="GO:0005840">
    <property type="term" value="C:ribosome"/>
    <property type="evidence" value="ECO:0007669"/>
    <property type="project" value="UniProtKB-KW"/>
</dbReference>
<dbReference type="InterPro" id="IPR036919">
    <property type="entry name" value="Ribo_uL30_ferredoxin-like_sf"/>
</dbReference>
<gene>
    <name evidence="5 7" type="primary">rpmD</name>
    <name evidence="7" type="ORF">H8R94_05265</name>
</gene>
<evidence type="ECO:0000256" key="1">
    <source>
        <dbReference type="ARBA" id="ARBA00007594"/>
    </source>
</evidence>
<dbReference type="NCBIfam" id="TIGR01308">
    <property type="entry name" value="rpmD_bact"/>
    <property type="match status" value="1"/>
</dbReference>
<evidence type="ECO:0000313" key="8">
    <source>
        <dbReference type="Proteomes" id="UP000643810"/>
    </source>
</evidence>
<evidence type="ECO:0000256" key="2">
    <source>
        <dbReference type="ARBA" id="ARBA00011838"/>
    </source>
</evidence>
<dbReference type="CDD" id="cd01658">
    <property type="entry name" value="Ribosomal_L30"/>
    <property type="match status" value="1"/>
</dbReference>
<dbReference type="PIRSF" id="PIRSF002211">
    <property type="entry name" value="Ribosomal_L30_bac-type"/>
    <property type="match status" value="1"/>
</dbReference>
<organism evidence="7 8">
    <name type="scientific">Roseburia lenta</name>
    <dbReference type="NCBI Taxonomy" id="2763061"/>
    <lineage>
        <taxon>Bacteria</taxon>
        <taxon>Bacillati</taxon>
        <taxon>Bacillota</taxon>
        <taxon>Clostridia</taxon>
        <taxon>Lachnospirales</taxon>
        <taxon>Lachnospiraceae</taxon>
        <taxon>Roseburia</taxon>
    </lineage>
</organism>
<dbReference type="HAMAP" id="MF_01371_B">
    <property type="entry name" value="Ribosomal_uL30_B"/>
    <property type="match status" value="1"/>
</dbReference>
<feature type="domain" description="Large ribosomal subunit protein uL30-like ferredoxin-like fold" evidence="6">
    <location>
        <begin position="6"/>
        <end position="56"/>
    </location>
</feature>
<dbReference type="Proteomes" id="UP000643810">
    <property type="component" value="Unassembled WGS sequence"/>
</dbReference>
<keyword evidence="8" id="KW-1185">Reference proteome</keyword>
<dbReference type="PANTHER" id="PTHR15892">
    <property type="entry name" value="MITOCHONDRIAL RIBOSOMAL PROTEIN L30"/>
    <property type="match status" value="1"/>
</dbReference>
<keyword evidence="3 5" id="KW-0689">Ribosomal protein</keyword>
<dbReference type="RefSeq" id="WP_118280281.1">
    <property type="nucleotide sequence ID" value="NZ_JACOPG010000002.1"/>
</dbReference>
<evidence type="ECO:0000259" key="6">
    <source>
        <dbReference type="Pfam" id="PF00327"/>
    </source>
</evidence>
<dbReference type="InterPro" id="IPR016082">
    <property type="entry name" value="Ribosomal_uL30_ferredoxin-like"/>
</dbReference>
<evidence type="ECO:0000313" key="7">
    <source>
        <dbReference type="EMBL" id="MBC5686016.1"/>
    </source>
</evidence>
<proteinExistence type="inferred from homology"/>
<evidence type="ECO:0000256" key="5">
    <source>
        <dbReference type="HAMAP-Rule" id="MF_01371"/>
    </source>
</evidence>
<dbReference type="Pfam" id="PF00327">
    <property type="entry name" value="Ribosomal_L30"/>
    <property type="match status" value="1"/>
</dbReference>
<dbReference type="SUPFAM" id="SSF55129">
    <property type="entry name" value="Ribosomal protein L30p/L7e"/>
    <property type="match status" value="1"/>
</dbReference>
<comment type="caution">
    <text evidence="7">The sequence shown here is derived from an EMBL/GenBank/DDBJ whole genome shotgun (WGS) entry which is preliminary data.</text>
</comment>
<evidence type="ECO:0000256" key="3">
    <source>
        <dbReference type="ARBA" id="ARBA00022980"/>
    </source>
</evidence>
<name>A0ABR7GGU5_9FIRM</name>